<dbReference type="EMBL" id="CAJVRL010000069">
    <property type="protein sequence ID" value="CAG8956164.1"/>
    <property type="molecule type" value="Genomic_DNA"/>
</dbReference>
<dbReference type="PANTHER" id="PTHR33478:SF1">
    <property type="entry name" value="EXTRACELLULAR METALLOPROTEINASE MEP"/>
    <property type="match status" value="1"/>
</dbReference>
<organism evidence="16 17">
    <name type="scientific">Hymenoscyphus fraxineus</name>
    <dbReference type="NCBI Taxonomy" id="746836"/>
    <lineage>
        <taxon>Eukaryota</taxon>
        <taxon>Fungi</taxon>
        <taxon>Dikarya</taxon>
        <taxon>Ascomycota</taxon>
        <taxon>Pezizomycotina</taxon>
        <taxon>Leotiomycetes</taxon>
        <taxon>Helotiales</taxon>
        <taxon>Helotiaceae</taxon>
        <taxon>Hymenoscyphus</taxon>
    </lineage>
</organism>
<comment type="subcellular location">
    <subcellularLocation>
        <location evidence="1 13">Secreted</location>
    </subcellularLocation>
</comment>
<protein>
    <recommendedName>
        <fullName evidence="13">Extracellular metalloproteinase</fullName>
        <ecNumber evidence="13">3.4.24.-</ecNumber>
    </recommendedName>
    <alternativeName>
        <fullName evidence="13">Fungalysin</fullName>
    </alternativeName>
</protein>
<sequence>MRVLSTASAAAFLAGQVFGHPSAVPPLNGVSRRSVDLNNFRFDTATEYVNTADAKDHPIAKLARRADYLETATELVKKIAPNAEFRIADDHYVGDNGIAHVNFKQTVHGLDIDNADFNVNELQIAKDGSVFSFGNSFYAGEVPAESPLVKRDNQIDPVAALQGASTVLDLSIAATGATAKPEEPLEHYEIQGSTGTVSAPKARLQYIQTPDKKTLSLVWRVETDVYDDWILSYVDAKDATKIHNIVNYVADASYEVYPWGTNDPNKGGRTIETNPSDPTASEFTWQGDGTTTYTTTRGNNAIAQANYEGDNNYLNDYRPTATGANFLYDFTPSPRDFRTYSNASVTQLFYTANNYHDLLYKLGFTERAGNFETNINGQGGRGGDEVILNAQDGSGTNNANFATPVDGQKPRMRMFMWTQTTPNRDCAFDAGVIIHEYTHGLSNRLTGGPANSNCLNVLEAGGMGEGWGDFYAIAIHLTTRDTRSVNKPLGDWIYNNPAGIRQYLFSTSMTTNPLTYRSTNSLNEVHAIGTLWANILFELIWNLIDKHGITSTKFPVFQNGVPTDGRFLTMKLVLDAMALQPCNPTFISARDAIIDADENLTGGANVCEIWTAFAKRGVGSSASRGSGSANRVESFTIPSGVC</sequence>
<keyword evidence="9 13" id="KW-0482">Metalloprotease</keyword>
<dbReference type="InterPro" id="IPR011096">
    <property type="entry name" value="FTP_domain"/>
</dbReference>
<evidence type="ECO:0000256" key="9">
    <source>
        <dbReference type="ARBA" id="ARBA00023049"/>
    </source>
</evidence>
<accession>A0A9N9PJS6</accession>
<evidence type="ECO:0000256" key="12">
    <source>
        <dbReference type="PIRSR" id="PIRSR601842-2"/>
    </source>
</evidence>
<dbReference type="InterPro" id="IPR001842">
    <property type="entry name" value="Peptidase_M36"/>
</dbReference>
<name>A0A9N9PJS6_9HELO</name>
<evidence type="ECO:0000256" key="11">
    <source>
        <dbReference type="PIRSR" id="PIRSR601842-1"/>
    </source>
</evidence>
<dbReference type="PANTHER" id="PTHR33478">
    <property type="entry name" value="EXTRACELLULAR METALLOPROTEINASE MEP"/>
    <property type="match status" value="1"/>
</dbReference>
<proteinExistence type="inferred from homology"/>
<feature type="signal peptide" evidence="13">
    <location>
        <begin position="1"/>
        <end position="19"/>
    </location>
</feature>
<evidence type="ECO:0000256" key="5">
    <source>
        <dbReference type="ARBA" id="ARBA00022723"/>
    </source>
</evidence>
<evidence type="ECO:0000256" key="10">
    <source>
        <dbReference type="ARBA" id="ARBA00023145"/>
    </source>
</evidence>
<evidence type="ECO:0000256" key="2">
    <source>
        <dbReference type="ARBA" id="ARBA00006006"/>
    </source>
</evidence>
<dbReference type="InterPro" id="IPR050371">
    <property type="entry name" value="Fungal_virulence_M36"/>
</dbReference>
<dbReference type="OrthoDB" id="3227768at2759"/>
<evidence type="ECO:0000256" key="14">
    <source>
        <dbReference type="SAM" id="MobiDB-lite"/>
    </source>
</evidence>
<comment type="similarity">
    <text evidence="2 13">Belongs to the peptidase M36 family.</text>
</comment>
<evidence type="ECO:0000256" key="1">
    <source>
        <dbReference type="ARBA" id="ARBA00004613"/>
    </source>
</evidence>
<dbReference type="Proteomes" id="UP000696280">
    <property type="component" value="Unassembled WGS sequence"/>
</dbReference>
<feature type="binding site" evidence="12">
    <location>
        <position position="439"/>
    </location>
    <ligand>
        <name>Zn(2+)</name>
        <dbReference type="ChEBI" id="CHEBI:29105"/>
        <note>catalytic</note>
    </ligand>
</feature>
<feature type="active site" evidence="11">
    <location>
        <position position="436"/>
    </location>
</feature>
<keyword evidence="5 12" id="KW-0479">Metal-binding</keyword>
<keyword evidence="7 13" id="KW-0378">Hydrolase</keyword>
<feature type="region of interest" description="Disordered" evidence="14">
    <location>
        <begin position="618"/>
        <end position="642"/>
    </location>
</feature>
<feature type="compositionally biased region" description="Polar residues" evidence="14">
    <location>
        <begin position="631"/>
        <end position="642"/>
    </location>
</feature>
<dbReference type="GO" id="GO:0008270">
    <property type="term" value="F:zinc ion binding"/>
    <property type="evidence" value="ECO:0007669"/>
    <property type="project" value="InterPro"/>
</dbReference>
<evidence type="ECO:0000256" key="7">
    <source>
        <dbReference type="ARBA" id="ARBA00022801"/>
    </source>
</evidence>
<evidence type="ECO:0000256" key="6">
    <source>
        <dbReference type="ARBA" id="ARBA00022729"/>
    </source>
</evidence>
<reference evidence="16" key="1">
    <citation type="submission" date="2021-07" db="EMBL/GenBank/DDBJ databases">
        <authorList>
            <person name="Durling M."/>
        </authorList>
    </citation>
    <scope>NUCLEOTIDE SEQUENCE</scope>
</reference>
<evidence type="ECO:0000256" key="3">
    <source>
        <dbReference type="ARBA" id="ARBA00022525"/>
    </source>
</evidence>
<dbReference type="GO" id="GO:0005576">
    <property type="term" value="C:extracellular region"/>
    <property type="evidence" value="ECO:0007669"/>
    <property type="project" value="UniProtKB-SubCell"/>
</dbReference>
<feature type="binding site" evidence="12">
    <location>
        <position position="465"/>
    </location>
    <ligand>
        <name>Zn(2+)</name>
        <dbReference type="ChEBI" id="CHEBI:29105"/>
        <note>catalytic</note>
    </ligand>
</feature>
<feature type="compositionally biased region" description="Low complexity" evidence="14">
    <location>
        <begin position="618"/>
        <end position="629"/>
    </location>
</feature>
<keyword evidence="17" id="KW-1185">Reference proteome</keyword>
<evidence type="ECO:0000256" key="8">
    <source>
        <dbReference type="ARBA" id="ARBA00022833"/>
    </source>
</evidence>
<gene>
    <name evidence="16" type="ORF">HYFRA_00012081</name>
</gene>
<evidence type="ECO:0000259" key="15">
    <source>
        <dbReference type="Pfam" id="PF07504"/>
    </source>
</evidence>
<comment type="cofactor">
    <cofactor evidence="12">
        <name>Zn(2+)</name>
        <dbReference type="ChEBI" id="CHEBI:29105"/>
    </cofactor>
    <text evidence="12">Binds 1 zinc ion per subunit.</text>
</comment>
<evidence type="ECO:0000313" key="17">
    <source>
        <dbReference type="Proteomes" id="UP000696280"/>
    </source>
</evidence>
<dbReference type="EC" id="3.4.24.-" evidence="13"/>
<dbReference type="PRINTS" id="PR00999">
    <property type="entry name" value="FUNGALYSIN"/>
</dbReference>
<dbReference type="Gene3D" id="3.10.170.10">
    <property type="match status" value="1"/>
</dbReference>
<dbReference type="GO" id="GO:0004222">
    <property type="term" value="F:metalloendopeptidase activity"/>
    <property type="evidence" value="ECO:0007669"/>
    <property type="project" value="InterPro"/>
</dbReference>
<dbReference type="AlphaFoldDB" id="A0A9N9PJS6"/>
<keyword evidence="3 13" id="KW-0964">Secreted</keyword>
<evidence type="ECO:0000256" key="13">
    <source>
        <dbReference type="RuleBase" id="RU364017"/>
    </source>
</evidence>
<feature type="binding site" evidence="12">
    <location>
        <position position="435"/>
    </location>
    <ligand>
        <name>Zn(2+)</name>
        <dbReference type="ChEBI" id="CHEBI:29105"/>
        <note>catalytic</note>
    </ligand>
</feature>
<feature type="chain" id="PRO_5040541533" description="Extracellular metalloproteinase" evidence="13">
    <location>
        <begin position="20"/>
        <end position="642"/>
    </location>
</feature>
<keyword evidence="10 13" id="KW-0865">Zymogen</keyword>
<dbReference type="SUPFAM" id="SSF55486">
    <property type="entry name" value="Metalloproteases ('zincins'), catalytic domain"/>
    <property type="match status" value="1"/>
</dbReference>
<keyword evidence="8 12" id="KW-0862">Zinc</keyword>
<evidence type="ECO:0000313" key="16">
    <source>
        <dbReference type="EMBL" id="CAG8956164.1"/>
    </source>
</evidence>
<comment type="caution">
    <text evidence="16">The sequence shown here is derived from an EMBL/GenBank/DDBJ whole genome shotgun (WGS) entry which is preliminary data.</text>
</comment>
<evidence type="ECO:0000256" key="4">
    <source>
        <dbReference type="ARBA" id="ARBA00022670"/>
    </source>
</evidence>
<dbReference type="InterPro" id="IPR027268">
    <property type="entry name" value="Peptidase_M4/M1_CTD_sf"/>
</dbReference>
<dbReference type="Gene3D" id="1.10.390.10">
    <property type="entry name" value="Neutral Protease Domain 2"/>
    <property type="match status" value="1"/>
</dbReference>
<keyword evidence="4 13" id="KW-0645">Protease</keyword>
<dbReference type="Pfam" id="PF02128">
    <property type="entry name" value="Peptidase_M36"/>
    <property type="match status" value="1"/>
</dbReference>
<feature type="domain" description="FTP" evidence="15">
    <location>
        <begin position="83"/>
        <end position="137"/>
    </location>
</feature>
<dbReference type="CDD" id="cd09596">
    <property type="entry name" value="M36"/>
    <property type="match status" value="1"/>
</dbReference>
<keyword evidence="6 13" id="KW-0732">Signal</keyword>
<dbReference type="GO" id="GO:0006508">
    <property type="term" value="P:proteolysis"/>
    <property type="evidence" value="ECO:0007669"/>
    <property type="project" value="UniProtKB-KW"/>
</dbReference>
<dbReference type="Pfam" id="PF07504">
    <property type="entry name" value="FTP"/>
    <property type="match status" value="1"/>
</dbReference>
<feature type="binding site" evidence="12">
    <location>
        <position position="251"/>
    </location>
    <ligand>
        <name>Zn(2+)</name>
        <dbReference type="ChEBI" id="CHEBI:29105"/>
        <note>catalytic</note>
    </ligand>
</feature>